<organism evidence="1 2">
    <name type="scientific">Pseudomonas luteola</name>
    <dbReference type="NCBI Taxonomy" id="47886"/>
    <lineage>
        <taxon>Bacteria</taxon>
        <taxon>Pseudomonadati</taxon>
        <taxon>Pseudomonadota</taxon>
        <taxon>Gammaproteobacteria</taxon>
        <taxon>Pseudomonadales</taxon>
        <taxon>Pseudomonadaceae</taxon>
        <taxon>Pseudomonas</taxon>
    </lineage>
</organism>
<dbReference type="AlphaFoldDB" id="A0A2X2EHF2"/>
<reference evidence="1 2" key="1">
    <citation type="submission" date="2018-06" db="EMBL/GenBank/DDBJ databases">
        <authorList>
            <consortium name="Pathogen Informatics"/>
            <person name="Doyle S."/>
        </authorList>
    </citation>
    <scope>NUCLEOTIDE SEQUENCE [LARGE SCALE GENOMIC DNA]</scope>
    <source>
        <strain evidence="1 2">NCTC11842</strain>
    </source>
</reference>
<evidence type="ECO:0000313" key="2">
    <source>
        <dbReference type="Proteomes" id="UP000250443"/>
    </source>
</evidence>
<dbReference type="RefSeq" id="WP_112297827.1">
    <property type="nucleotide sequence ID" value="NZ_UAUF01000012.1"/>
</dbReference>
<evidence type="ECO:0000313" key="1">
    <source>
        <dbReference type="EMBL" id="SPZ07609.1"/>
    </source>
</evidence>
<gene>
    <name evidence="1" type="ORF">NCTC11842_02408</name>
</gene>
<sequence length="102" mass="11468">MSEIEIKPCPCCGAQLPFQHITFNCVVLRCDCGLEIRNGAAQTMYKRDELPKELEPYSYEPTGLVIKNGDTEIKYPEHGYIGVNAIAALKHSGALDKWNRRV</sequence>
<proteinExistence type="predicted"/>
<protein>
    <submittedName>
        <fullName evidence="1">Uncharacterized protein</fullName>
    </submittedName>
</protein>
<dbReference type="EMBL" id="UAUF01000012">
    <property type="protein sequence ID" value="SPZ07609.1"/>
    <property type="molecule type" value="Genomic_DNA"/>
</dbReference>
<accession>A0A2X2EHF2</accession>
<dbReference type="Proteomes" id="UP000250443">
    <property type="component" value="Unassembled WGS sequence"/>
</dbReference>
<name>A0A2X2EHF2_PSELU</name>